<evidence type="ECO:0000313" key="3">
    <source>
        <dbReference type="EMBL" id="CAE0672034.1"/>
    </source>
</evidence>
<reference evidence="3" key="1">
    <citation type="submission" date="2021-01" db="EMBL/GenBank/DDBJ databases">
        <authorList>
            <person name="Corre E."/>
            <person name="Pelletier E."/>
            <person name="Niang G."/>
            <person name="Scheremetjew M."/>
            <person name="Finn R."/>
            <person name="Kale V."/>
            <person name="Holt S."/>
            <person name="Cochrane G."/>
            <person name="Meng A."/>
            <person name="Brown T."/>
            <person name="Cohen L."/>
        </authorList>
    </citation>
    <scope>NUCLEOTIDE SEQUENCE</scope>
    <source>
        <strain evidence="3">CCCM811</strain>
    </source>
</reference>
<gene>
    <name evidence="3" type="ORF">LGLO00237_LOCUS23683</name>
</gene>
<dbReference type="PANTHER" id="PTHR34109:SF1">
    <property type="entry name" value="VOC DOMAIN-CONTAINING PROTEIN"/>
    <property type="match status" value="1"/>
</dbReference>
<dbReference type="InterPro" id="IPR029068">
    <property type="entry name" value="Glyas_Bleomycin-R_OHBP_Dase"/>
</dbReference>
<dbReference type="AlphaFoldDB" id="A0A6V3QBC5"/>
<organism evidence="3">
    <name type="scientific">Lotharella globosa</name>
    <dbReference type="NCBI Taxonomy" id="91324"/>
    <lineage>
        <taxon>Eukaryota</taxon>
        <taxon>Sar</taxon>
        <taxon>Rhizaria</taxon>
        <taxon>Cercozoa</taxon>
        <taxon>Chlorarachniophyceae</taxon>
        <taxon>Lotharella</taxon>
    </lineage>
</organism>
<dbReference type="Pfam" id="PF00903">
    <property type="entry name" value="Glyoxalase"/>
    <property type="match status" value="1"/>
</dbReference>
<evidence type="ECO:0000259" key="2">
    <source>
        <dbReference type="PROSITE" id="PS51819"/>
    </source>
</evidence>
<dbReference type="PROSITE" id="PS51819">
    <property type="entry name" value="VOC"/>
    <property type="match status" value="1"/>
</dbReference>
<feature type="domain" description="VOC" evidence="2">
    <location>
        <begin position="17"/>
        <end position="140"/>
    </location>
</feature>
<feature type="region of interest" description="Disordered" evidence="1">
    <location>
        <begin position="153"/>
        <end position="184"/>
    </location>
</feature>
<dbReference type="SUPFAM" id="SSF54593">
    <property type="entry name" value="Glyoxalase/Bleomycin resistance protein/Dihydroxybiphenyl dioxygenase"/>
    <property type="match status" value="1"/>
</dbReference>
<evidence type="ECO:0000256" key="1">
    <source>
        <dbReference type="SAM" id="MobiDB-lite"/>
    </source>
</evidence>
<protein>
    <recommendedName>
        <fullName evidence="2">VOC domain-containing protein</fullName>
    </recommendedName>
</protein>
<dbReference type="InterPro" id="IPR037523">
    <property type="entry name" value="VOC_core"/>
</dbReference>
<accession>A0A6V3QBC5</accession>
<dbReference type="InterPro" id="IPR004360">
    <property type="entry name" value="Glyas_Fos-R_dOase_dom"/>
</dbReference>
<sequence length="184" mass="21227">MTDKDVKDIGKAERPQKIFANMWFDGNCAEALKFYVKAFECKQIFCMAHEGCVVHACIQFHNKDNMIFLSDVHGDHFETGANKAGASISLMVYVKDVDEAYKRAKDAGCTMLQEPEDQFWGDRIIRLKDPFGHSWTLATRKFEPGAEMEAEGKKWWQKMKEKANKRKREAVENEPNNNTAKNQR</sequence>
<dbReference type="PANTHER" id="PTHR34109">
    <property type="entry name" value="BNAUNNG04460D PROTEIN-RELATED"/>
    <property type="match status" value="1"/>
</dbReference>
<feature type="compositionally biased region" description="Polar residues" evidence="1">
    <location>
        <begin position="174"/>
        <end position="184"/>
    </location>
</feature>
<proteinExistence type="predicted"/>
<dbReference type="CDD" id="cd07246">
    <property type="entry name" value="VOC_like"/>
    <property type="match status" value="1"/>
</dbReference>
<dbReference type="Gene3D" id="3.10.180.10">
    <property type="entry name" value="2,3-Dihydroxybiphenyl 1,2-Dioxygenase, domain 1"/>
    <property type="match status" value="1"/>
</dbReference>
<name>A0A6V3QBC5_9EUKA</name>
<feature type="compositionally biased region" description="Basic and acidic residues" evidence="1">
    <location>
        <begin position="153"/>
        <end position="162"/>
    </location>
</feature>
<dbReference type="EMBL" id="HBIV01033238">
    <property type="protein sequence ID" value="CAE0672034.1"/>
    <property type="molecule type" value="Transcribed_RNA"/>
</dbReference>